<name>A7K884_9PHYC</name>
<evidence type="ECO:0000313" key="2">
    <source>
        <dbReference type="Proteomes" id="UP000202420"/>
    </source>
</evidence>
<dbReference type="RefSeq" id="YP_001426605.1">
    <property type="nucleotide sequence ID" value="NC_008724.1"/>
</dbReference>
<protein>
    <submittedName>
        <fullName evidence="1">Uncharacterized protein z124L</fullName>
    </submittedName>
</protein>
<evidence type="ECO:0000313" key="1">
    <source>
        <dbReference type="EMBL" id="ABT16258.1"/>
    </source>
</evidence>
<accession>A7K884</accession>
<proteinExistence type="predicted"/>
<sequence>MDARESALRWLLWPSLMRLPSATAPQFIPNAVMLFCPTTSFSRSSSRHFSVTPFTEYRLCANSSGRRSSTIHTERSEPAFSRRRAARSRGSRRSPWWVLCAANTVGILSMRGLKYVSATSKCSLRNPRLHCPWWRTLGLSSVYTRRRRSWRFFRNSRGSSPGLHMLTRTVAFSGMLFMFVKPFSRLNLPPFSPSRPRIVPSCHSSRANDRWEYMRRAANRSAVALGVKWKM</sequence>
<gene>
    <name evidence="1" type="primary">z124L</name>
    <name evidence="1" type="ORF">ATCV1_z124L</name>
</gene>
<keyword evidence="2" id="KW-1185">Reference proteome</keyword>
<dbReference type="KEGG" id="vg:5470739"/>
<dbReference type="EMBL" id="EF101928">
    <property type="protein sequence ID" value="ABT16258.1"/>
    <property type="molecule type" value="Genomic_DNA"/>
</dbReference>
<organism evidence="1 2">
    <name type="scientific">Chlorovirus heliozoae</name>
    <dbReference type="NCBI Taxonomy" id="322019"/>
    <lineage>
        <taxon>Viruses</taxon>
        <taxon>Varidnaviria</taxon>
        <taxon>Bamfordvirae</taxon>
        <taxon>Nucleocytoviricota</taxon>
        <taxon>Megaviricetes</taxon>
        <taxon>Algavirales</taxon>
        <taxon>Phycodnaviridae</taxon>
        <taxon>Chlorovirus</taxon>
    </lineage>
</organism>
<reference evidence="1 2" key="1">
    <citation type="submission" date="2006-09" db="EMBL/GenBank/DDBJ databases">
        <title>Sequence and annotation of the 288-kb ATCV-1 virus that infects an endosymbiotic Chlorella strain of the heliozoon Acanthocystis turfacea.</title>
        <authorList>
            <person name="Fitzgerald L.A."/>
            <person name="Graves M.V."/>
            <person name="Li X."/>
            <person name="Pfitzner A.J.P."/>
            <person name="Hartigan J."/>
            <person name="Van Etten J.L."/>
        </authorList>
    </citation>
    <scope>NUCLEOTIDE SEQUENCE [LARGE SCALE GENOMIC DNA]</scope>
    <source>
        <strain evidence="1 2">ATCV-1</strain>
    </source>
</reference>
<dbReference type="GeneID" id="5470739"/>
<dbReference type="Proteomes" id="UP000202420">
    <property type="component" value="Segment"/>
</dbReference>